<dbReference type="EMBL" id="LM995447">
    <property type="protein sequence ID" value="CDZ24242.1"/>
    <property type="molecule type" value="Genomic_DNA"/>
</dbReference>
<keyword evidence="1" id="KW-0175">Coiled coil</keyword>
<feature type="coiled-coil region" evidence="1">
    <location>
        <begin position="60"/>
        <end position="87"/>
    </location>
</feature>
<dbReference type="HOGENOM" id="CLU_1955778_0_0_9"/>
<reference evidence="3" key="1">
    <citation type="submission" date="2014-07" db="EMBL/GenBank/DDBJ databases">
        <authorList>
            <person name="Wibberg D."/>
        </authorList>
    </citation>
    <scope>NUCLEOTIDE SEQUENCE [LARGE SCALE GENOMIC DNA]</scope>
    <source>
        <strain evidence="3">DG5</strain>
    </source>
</reference>
<proteinExistence type="predicted"/>
<dbReference type="STRING" id="29343.CCDG5_1125"/>
<dbReference type="AlphaFoldDB" id="A0A078KNX8"/>
<sequence length="128" mass="15145">MICSYCKSDIVYLKESEGKTGVYCQNCDRWLKWVDGEEKTKILNEINKRKREIRIDGADYDIVREKLRTYKKKYEALSEELRFFKQRSAKQNTSDLEASAMYEKALKLKELTAKIAAYDEVLLTLRLK</sequence>
<evidence type="ECO:0000313" key="3">
    <source>
        <dbReference type="Proteomes" id="UP000032431"/>
    </source>
</evidence>
<name>A0A078KNX8_9FIRM</name>
<dbReference type="PATRIC" id="fig|29343.3.peg.1184"/>
<evidence type="ECO:0000313" key="2">
    <source>
        <dbReference type="EMBL" id="CDZ24242.1"/>
    </source>
</evidence>
<dbReference type="Proteomes" id="UP000032431">
    <property type="component" value="Chromosome I"/>
</dbReference>
<accession>A0A078KNX8</accession>
<evidence type="ECO:0000256" key="1">
    <source>
        <dbReference type="SAM" id="Coils"/>
    </source>
</evidence>
<dbReference type="KEGG" id="ccel:CCDG5_1125"/>
<dbReference type="OrthoDB" id="2087648at2"/>
<organism evidence="2 3">
    <name type="scientific">[Clostridium] cellulosi</name>
    <dbReference type="NCBI Taxonomy" id="29343"/>
    <lineage>
        <taxon>Bacteria</taxon>
        <taxon>Bacillati</taxon>
        <taxon>Bacillota</taxon>
        <taxon>Clostridia</taxon>
        <taxon>Eubacteriales</taxon>
        <taxon>Oscillospiraceae</taxon>
        <taxon>Oscillospiraceae incertae sedis</taxon>
    </lineage>
</organism>
<gene>
    <name evidence="2" type="ORF">CCDG5_1125</name>
</gene>
<protein>
    <submittedName>
        <fullName evidence="2">Uncharacterized protein</fullName>
    </submittedName>
</protein>
<keyword evidence="3" id="KW-1185">Reference proteome</keyword>